<name>A0A5M6CCK7_9FLAO</name>
<dbReference type="AlphaFoldDB" id="A0A5M6CCK7"/>
<proteinExistence type="predicted"/>
<evidence type="ECO:0000313" key="2">
    <source>
        <dbReference type="Proteomes" id="UP000325141"/>
    </source>
</evidence>
<sequence length="164" mass="19372">MKSIDIYLVQALDNYPYSLEDTLTSLEYALSYNENNTQTLCLYGRFLTEQFKQYDEAKTYFQKAISVDLNAVEVYPHYIETLLKNEDYTEAEKLIAFALKIKGIDVLIIKLTEVHLHERQLHIKTALKLAKKLYLHYYDVESKQLIDDTIARLKKKQNIKRNKK</sequence>
<accession>A0A5M6CCK7</accession>
<dbReference type="InterPro" id="IPR011990">
    <property type="entry name" value="TPR-like_helical_dom_sf"/>
</dbReference>
<dbReference type="Gene3D" id="1.25.40.10">
    <property type="entry name" value="Tetratricopeptide repeat domain"/>
    <property type="match status" value="1"/>
</dbReference>
<dbReference type="SUPFAM" id="SSF48452">
    <property type="entry name" value="TPR-like"/>
    <property type="match status" value="1"/>
</dbReference>
<evidence type="ECO:0000313" key="1">
    <source>
        <dbReference type="EMBL" id="KAA5532884.1"/>
    </source>
</evidence>
<reference evidence="1 2" key="1">
    <citation type="submission" date="2019-09" db="EMBL/GenBank/DDBJ databases">
        <title>Genome sequence and assembly of Flavobacterium sp.</title>
        <authorList>
            <person name="Chhetri G."/>
        </authorList>
    </citation>
    <scope>NUCLEOTIDE SEQUENCE [LARGE SCALE GENOMIC DNA]</scope>
    <source>
        <strain evidence="1 2">SNL9</strain>
    </source>
</reference>
<keyword evidence="2" id="KW-1185">Reference proteome</keyword>
<dbReference type="Proteomes" id="UP000325141">
    <property type="component" value="Unassembled WGS sequence"/>
</dbReference>
<gene>
    <name evidence="1" type="ORF">F0460_12615</name>
</gene>
<organism evidence="1 2">
    <name type="scientific">Paenimyroides baculatum</name>
    <dbReference type="NCBI Taxonomy" id="2608000"/>
    <lineage>
        <taxon>Bacteria</taxon>
        <taxon>Pseudomonadati</taxon>
        <taxon>Bacteroidota</taxon>
        <taxon>Flavobacteriia</taxon>
        <taxon>Flavobacteriales</taxon>
        <taxon>Flavobacteriaceae</taxon>
        <taxon>Paenimyroides</taxon>
    </lineage>
</organism>
<dbReference type="EMBL" id="VWSG01000010">
    <property type="protein sequence ID" value="KAA5532884.1"/>
    <property type="molecule type" value="Genomic_DNA"/>
</dbReference>
<comment type="caution">
    <text evidence="1">The sequence shown here is derived from an EMBL/GenBank/DDBJ whole genome shotgun (WGS) entry which is preliminary data.</text>
</comment>
<dbReference type="RefSeq" id="WP_150013760.1">
    <property type="nucleotide sequence ID" value="NZ_VWSG01000010.1"/>
</dbReference>
<protein>
    <submittedName>
        <fullName evidence="1">Uncharacterized protein</fullName>
    </submittedName>
</protein>